<dbReference type="CDD" id="cd00092">
    <property type="entry name" value="HTH_CRP"/>
    <property type="match status" value="1"/>
</dbReference>
<dbReference type="InterPro" id="IPR014710">
    <property type="entry name" value="RmlC-like_jellyroll"/>
</dbReference>
<dbReference type="InterPro" id="IPR036390">
    <property type="entry name" value="WH_DNA-bd_sf"/>
</dbReference>
<keyword evidence="3" id="KW-0804">Transcription</keyword>
<organism evidence="6 7">
    <name type="scientific">Pectinatus cerevisiiphilus</name>
    <dbReference type="NCBI Taxonomy" id="86956"/>
    <lineage>
        <taxon>Bacteria</taxon>
        <taxon>Bacillati</taxon>
        <taxon>Bacillota</taxon>
        <taxon>Negativicutes</taxon>
        <taxon>Selenomonadales</taxon>
        <taxon>Selenomonadaceae</taxon>
        <taxon>Pectinatus</taxon>
    </lineage>
</organism>
<sequence length="210" mass="24380">MQDLNWLDNKLEKLESISCIISLPPHKIVFAESSTADYIYYIHEGYIKCYYNTADGKEIIISINKKNELIDLPAILLNKKHNAFAKTISHCVVWKIAGEDFKQLLLQDAEMAYNVTRLLCLYINKSYSRLETLLASDTESRLAKLLYYLADDKDYKQKTYRLNYHLTHQELGDMIGACRQTITNILGKFRNKGYIKINKHSGIEIKCQDE</sequence>
<dbReference type="Pfam" id="PF13545">
    <property type="entry name" value="HTH_Crp_2"/>
    <property type="match status" value="1"/>
</dbReference>
<comment type="caution">
    <text evidence="6">The sequence shown here is derived from an EMBL/GenBank/DDBJ whole genome shotgun (WGS) entry which is preliminary data.</text>
</comment>
<evidence type="ECO:0000256" key="2">
    <source>
        <dbReference type="ARBA" id="ARBA00023125"/>
    </source>
</evidence>
<keyword evidence="1" id="KW-0805">Transcription regulation</keyword>
<dbReference type="InterPro" id="IPR018490">
    <property type="entry name" value="cNMP-bd_dom_sf"/>
</dbReference>
<dbReference type="PROSITE" id="PS51063">
    <property type="entry name" value="HTH_CRP_2"/>
    <property type="match status" value="1"/>
</dbReference>
<keyword evidence="7" id="KW-1185">Reference proteome</keyword>
<dbReference type="InterPro" id="IPR036388">
    <property type="entry name" value="WH-like_DNA-bd_sf"/>
</dbReference>
<evidence type="ECO:0000313" key="7">
    <source>
        <dbReference type="Proteomes" id="UP000295188"/>
    </source>
</evidence>
<protein>
    <submittedName>
        <fullName evidence="6">CRP-like cAMP-binding protein</fullName>
    </submittedName>
</protein>
<proteinExistence type="predicted"/>
<dbReference type="Gene3D" id="2.60.120.10">
    <property type="entry name" value="Jelly Rolls"/>
    <property type="match status" value="1"/>
</dbReference>
<dbReference type="RefSeq" id="WP_132550823.1">
    <property type="nucleotide sequence ID" value="NZ_SMAA01000015.1"/>
</dbReference>
<evidence type="ECO:0000256" key="1">
    <source>
        <dbReference type="ARBA" id="ARBA00023015"/>
    </source>
</evidence>
<accession>A0A4R3K414</accession>
<dbReference type="Pfam" id="PF00027">
    <property type="entry name" value="cNMP_binding"/>
    <property type="match status" value="1"/>
</dbReference>
<dbReference type="GO" id="GO:0005829">
    <property type="term" value="C:cytosol"/>
    <property type="evidence" value="ECO:0007669"/>
    <property type="project" value="TreeGrafter"/>
</dbReference>
<dbReference type="InterPro" id="IPR012318">
    <property type="entry name" value="HTH_CRP"/>
</dbReference>
<gene>
    <name evidence="6" type="ORF">EDC37_11537</name>
</gene>
<dbReference type="PANTHER" id="PTHR24567:SF74">
    <property type="entry name" value="HTH-TYPE TRANSCRIPTIONAL REGULATOR ARCR"/>
    <property type="match status" value="1"/>
</dbReference>
<dbReference type="OrthoDB" id="9812325at2"/>
<dbReference type="SMART" id="SM00419">
    <property type="entry name" value="HTH_CRP"/>
    <property type="match status" value="1"/>
</dbReference>
<keyword evidence="2" id="KW-0238">DNA-binding</keyword>
<evidence type="ECO:0000259" key="5">
    <source>
        <dbReference type="PROSITE" id="PS51063"/>
    </source>
</evidence>
<feature type="domain" description="HTH crp-type" evidence="5">
    <location>
        <begin position="136"/>
        <end position="209"/>
    </location>
</feature>
<dbReference type="Gene3D" id="1.10.10.10">
    <property type="entry name" value="Winged helix-like DNA-binding domain superfamily/Winged helix DNA-binding domain"/>
    <property type="match status" value="1"/>
</dbReference>
<evidence type="ECO:0000256" key="3">
    <source>
        <dbReference type="ARBA" id="ARBA00023163"/>
    </source>
</evidence>
<name>A0A4R3K414_9FIRM</name>
<dbReference type="PANTHER" id="PTHR24567">
    <property type="entry name" value="CRP FAMILY TRANSCRIPTIONAL REGULATORY PROTEIN"/>
    <property type="match status" value="1"/>
</dbReference>
<dbReference type="SUPFAM" id="SSF51206">
    <property type="entry name" value="cAMP-binding domain-like"/>
    <property type="match status" value="1"/>
</dbReference>
<dbReference type="AlphaFoldDB" id="A0A4R3K414"/>
<dbReference type="GO" id="GO:0003700">
    <property type="term" value="F:DNA-binding transcription factor activity"/>
    <property type="evidence" value="ECO:0007669"/>
    <property type="project" value="TreeGrafter"/>
</dbReference>
<dbReference type="Proteomes" id="UP000295188">
    <property type="component" value="Unassembled WGS sequence"/>
</dbReference>
<evidence type="ECO:0000313" key="6">
    <source>
        <dbReference type="EMBL" id="TCS77494.1"/>
    </source>
</evidence>
<dbReference type="GO" id="GO:0003677">
    <property type="term" value="F:DNA binding"/>
    <property type="evidence" value="ECO:0007669"/>
    <property type="project" value="UniProtKB-KW"/>
</dbReference>
<feature type="domain" description="Cyclic nucleotide-binding" evidence="4">
    <location>
        <begin position="23"/>
        <end position="111"/>
    </location>
</feature>
<dbReference type="InterPro" id="IPR000595">
    <property type="entry name" value="cNMP-bd_dom"/>
</dbReference>
<dbReference type="EMBL" id="SMAA01000015">
    <property type="protein sequence ID" value="TCS77494.1"/>
    <property type="molecule type" value="Genomic_DNA"/>
</dbReference>
<dbReference type="PROSITE" id="PS50042">
    <property type="entry name" value="CNMP_BINDING_3"/>
    <property type="match status" value="1"/>
</dbReference>
<evidence type="ECO:0000259" key="4">
    <source>
        <dbReference type="PROSITE" id="PS50042"/>
    </source>
</evidence>
<dbReference type="CDD" id="cd00038">
    <property type="entry name" value="CAP_ED"/>
    <property type="match status" value="1"/>
</dbReference>
<reference evidence="6 7" key="1">
    <citation type="submission" date="2019-03" db="EMBL/GenBank/DDBJ databases">
        <title>Genomic Encyclopedia of Type Strains, Phase IV (KMG-IV): sequencing the most valuable type-strain genomes for metagenomic binning, comparative biology and taxonomic classification.</title>
        <authorList>
            <person name="Goeker M."/>
        </authorList>
    </citation>
    <scope>NUCLEOTIDE SEQUENCE [LARGE SCALE GENOMIC DNA]</scope>
    <source>
        <strain evidence="6 7">DSM 20467</strain>
    </source>
</reference>
<dbReference type="InterPro" id="IPR050397">
    <property type="entry name" value="Env_Response_Regulators"/>
</dbReference>
<dbReference type="SUPFAM" id="SSF46785">
    <property type="entry name" value="Winged helix' DNA-binding domain"/>
    <property type="match status" value="1"/>
</dbReference>